<feature type="transmembrane region" description="Helical" evidence="1">
    <location>
        <begin position="18"/>
        <end position="37"/>
    </location>
</feature>
<keyword evidence="1" id="KW-0812">Transmembrane</keyword>
<evidence type="ECO:0000256" key="1">
    <source>
        <dbReference type="SAM" id="Phobius"/>
    </source>
</evidence>
<gene>
    <name evidence="2" type="ORF">BN587_02054</name>
</gene>
<reference evidence="2" key="1">
    <citation type="submission" date="2012-11" db="EMBL/GenBank/DDBJ databases">
        <title>Dependencies among metagenomic species, viruses, plasmids and units of genetic variation.</title>
        <authorList>
            <person name="Nielsen H.B."/>
            <person name="Almeida M."/>
            <person name="Juncker A.S."/>
            <person name="Rasmussen S."/>
            <person name="Li J."/>
            <person name="Sunagawa S."/>
            <person name="Plichta D."/>
            <person name="Gautier L."/>
            <person name="Le Chatelier E."/>
            <person name="Peletier E."/>
            <person name="Bonde I."/>
            <person name="Nielsen T."/>
            <person name="Manichanh C."/>
            <person name="Arumugam M."/>
            <person name="Batto J."/>
            <person name="Santos M.B.Q.D."/>
            <person name="Blom N."/>
            <person name="Borruel N."/>
            <person name="Burgdorf K.S."/>
            <person name="Boumezbeur F."/>
            <person name="Casellas F."/>
            <person name="Dore J."/>
            <person name="Guarner F."/>
            <person name="Hansen T."/>
            <person name="Hildebrand F."/>
            <person name="Kaas R.S."/>
            <person name="Kennedy S."/>
            <person name="Kristiansen K."/>
            <person name="Kultima J.R."/>
            <person name="Leonard P."/>
            <person name="Levenez F."/>
            <person name="Lund O."/>
            <person name="Moumen B."/>
            <person name="Le Paslier D."/>
            <person name="Pons N."/>
            <person name="Pedersen O."/>
            <person name="Prifti E."/>
            <person name="Qin J."/>
            <person name="Raes J."/>
            <person name="Tap J."/>
            <person name="Tims S."/>
            <person name="Ussery D.W."/>
            <person name="Yamada T."/>
            <person name="MetaHit consortium"/>
            <person name="Renault P."/>
            <person name="Sicheritz-Ponten T."/>
            <person name="Bork P."/>
            <person name="Wang J."/>
            <person name="Brunak S."/>
            <person name="Ehrlich S.D."/>
        </authorList>
    </citation>
    <scope>NUCLEOTIDE SEQUENCE [LARGE SCALE GENOMIC DNA]</scope>
</reference>
<dbReference type="AlphaFoldDB" id="R6WUI2"/>
<dbReference type="EMBL" id="CBGL010000038">
    <property type="protein sequence ID" value="CDD10544.1"/>
    <property type="molecule type" value="Genomic_DNA"/>
</dbReference>
<name>R6WUI2_9FIRM</name>
<accession>R6WUI2</accession>
<evidence type="ECO:0000313" key="2">
    <source>
        <dbReference type="EMBL" id="CDD10544.1"/>
    </source>
</evidence>
<comment type="caution">
    <text evidence="2">The sequence shown here is derived from an EMBL/GenBank/DDBJ whole genome shotgun (WGS) entry which is preliminary data.</text>
</comment>
<keyword evidence="1" id="KW-0472">Membrane</keyword>
<dbReference type="HOGENOM" id="CLU_1287880_0_0_9"/>
<sequence>MDIVVLGEVCYTISNNAVFYYVPLVIAFVVGLAIVVYKTTISDCIFVEAYSTFITVDKCVMILDTIACAISEAGIAIGTYYVVQAYVQCCLVYIRLTICIHYQIVVLIQACICNFYSTTPGIVAMVIRYPVACYASNCAITINFYLKVTGIIVIAVYQTGDVACAVTATGNLCIAIGAVYVTQANIQLCLAYNRLAIFFQFQLIVILQCCIVCC</sequence>
<organism evidence="2">
    <name type="scientific">Phascolarctobacterium succinatutens CAG:287</name>
    <dbReference type="NCBI Taxonomy" id="1263101"/>
    <lineage>
        <taxon>Bacteria</taxon>
        <taxon>Bacillati</taxon>
        <taxon>Bacillota</taxon>
        <taxon>Negativicutes</taxon>
        <taxon>Acidaminococcales</taxon>
        <taxon>Acidaminococcaceae</taxon>
        <taxon>Phascolarctobacterium</taxon>
    </lineage>
</organism>
<keyword evidence="1" id="KW-1133">Transmembrane helix</keyword>
<protein>
    <submittedName>
        <fullName evidence="2">Uncharacterized protein</fullName>
    </submittedName>
</protein>
<proteinExistence type="predicted"/>
<dbReference type="Proteomes" id="UP000014937">
    <property type="component" value="Unassembled WGS sequence"/>
</dbReference>